<evidence type="ECO:0000313" key="4">
    <source>
        <dbReference type="Proteomes" id="UP001303046"/>
    </source>
</evidence>
<comment type="caution">
    <text evidence="3">The sequence shown here is derived from an EMBL/GenBank/DDBJ whole genome shotgun (WGS) entry which is preliminary data.</text>
</comment>
<comment type="similarity">
    <text evidence="1">Belongs to the DNase II family.</text>
</comment>
<keyword evidence="2" id="KW-0378">Hydrolase</keyword>
<dbReference type="Pfam" id="PF03265">
    <property type="entry name" value="DNase_II"/>
    <property type="match status" value="1"/>
</dbReference>
<accession>A0ABR1DLL5</accession>
<evidence type="ECO:0000256" key="2">
    <source>
        <dbReference type="ARBA" id="ARBA00022801"/>
    </source>
</evidence>
<name>A0ABR1DLL5_NECAM</name>
<protein>
    <submittedName>
        <fullName evidence="3">Uncharacterized protein</fullName>
    </submittedName>
</protein>
<sequence>MLELYSGRCKEKPPLSCLSEKNFSFASADTYKSVCVARTTDDLNEEKNLRRKLRTSTESFISFRGKAWLAGWRFQPSTVYDINSVTILKMTYNSNKDHSKWGVSMNPWAPHVCVGDVNRQSHSSNVVEALCASKIDNAGKSFTIMLGPMNIVMHNPK</sequence>
<dbReference type="InterPro" id="IPR004947">
    <property type="entry name" value="DNase_II"/>
</dbReference>
<reference evidence="3 4" key="1">
    <citation type="submission" date="2023-08" db="EMBL/GenBank/DDBJ databases">
        <title>A Necator americanus chromosomal reference genome.</title>
        <authorList>
            <person name="Ilik V."/>
            <person name="Petrzelkova K.J."/>
            <person name="Pardy F."/>
            <person name="Fuh T."/>
            <person name="Niatou-Singa F.S."/>
            <person name="Gouil Q."/>
            <person name="Baker L."/>
            <person name="Ritchie M.E."/>
            <person name="Jex A.R."/>
            <person name="Gazzola D."/>
            <person name="Li H."/>
            <person name="Toshio Fujiwara R."/>
            <person name="Zhan B."/>
            <person name="Aroian R.V."/>
            <person name="Pafco B."/>
            <person name="Schwarz E.M."/>
        </authorList>
    </citation>
    <scope>NUCLEOTIDE SEQUENCE [LARGE SCALE GENOMIC DNA]</scope>
    <source>
        <strain evidence="3 4">Aroian</strain>
        <tissue evidence="3">Whole animal</tissue>
    </source>
</reference>
<gene>
    <name evidence="3" type="primary">Necator_chrIV.g16140</name>
    <name evidence="3" type="ORF">RB195_002844</name>
</gene>
<evidence type="ECO:0000313" key="3">
    <source>
        <dbReference type="EMBL" id="KAK6751113.1"/>
    </source>
</evidence>
<proteinExistence type="inferred from homology"/>
<evidence type="ECO:0000256" key="1">
    <source>
        <dbReference type="ARBA" id="ARBA00007527"/>
    </source>
</evidence>
<keyword evidence="4" id="KW-1185">Reference proteome</keyword>
<dbReference type="EMBL" id="JAVFWL010000004">
    <property type="protein sequence ID" value="KAK6751113.1"/>
    <property type="molecule type" value="Genomic_DNA"/>
</dbReference>
<organism evidence="3 4">
    <name type="scientific">Necator americanus</name>
    <name type="common">Human hookworm</name>
    <dbReference type="NCBI Taxonomy" id="51031"/>
    <lineage>
        <taxon>Eukaryota</taxon>
        <taxon>Metazoa</taxon>
        <taxon>Ecdysozoa</taxon>
        <taxon>Nematoda</taxon>
        <taxon>Chromadorea</taxon>
        <taxon>Rhabditida</taxon>
        <taxon>Rhabditina</taxon>
        <taxon>Rhabditomorpha</taxon>
        <taxon>Strongyloidea</taxon>
        <taxon>Ancylostomatidae</taxon>
        <taxon>Bunostominae</taxon>
        <taxon>Necator</taxon>
    </lineage>
</organism>
<dbReference type="Proteomes" id="UP001303046">
    <property type="component" value="Unassembled WGS sequence"/>
</dbReference>